<sequence>MIPSQLLGIFLRFRIERIAIASDVEKAFLQVRLYEVYRDATRCLWLYDHKSPPFPNNIKTLRFARVIFGLNKPPFFLAGTVRFHLGPYKEEAELISQHKDNLYADNLVVTVDELEEAFQSYLRIKQIFNDFNMNLREFASNNIDLMERIPSVDKADSKLPKVLGIPWNIKVDCLQITCMTRTNQRITKRTMASTLASVYEPMSFLKPLLHKAKVFLRSPWKDKYNWDHILPDSCKDEWITICTKKQGFTKPLPRCLGTKNAKYILVTFADASVEALTTCIYLRCKNATNLLMAKSKLSLLKSASTVRRMELDAVTLALRLTNAVLTQLQWTLEI</sequence>
<dbReference type="InterPro" id="IPR008042">
    <property type="entry name" value="Retrotrans_Pao"/>
</dbReference>
<dbReference type="InterPro" id="IPR043502">
    <property type="entry name" value="DNA/RNA_pol_sf"/>
</dbReference>
<dbReference type="SUPFAM" id="SSF56672">
    <property type="entry name" value="DNA/RNA polymerases"/>
    <property type="match status" value="1"/>
</dbReference>
<proteinExistence type="predicted"/>
<dbReference type="STRING" id="334426.A0A0R3PAP6"/>
<dbReference type="OMA" id="EWITICT"/>
<dbReference type="EMBL" id="UYYA01000073">
    <property type="protein sequence ID" value="VDM52242.1"/>
    <property type="molecule type" value="Genomic_DNA"/>
</dbReference>
<organism evidence="3">
    <name type="scientific">Angiostrongylus costaricensis</name>
    <name type="common">Nematode worm</name>
    <dbReference type="NCBI Taxonomy" id="334426"/>
    <lineage>
        <taxon>Eukaryota</taxon>
        <taxon>Metazoa</taxon>
        <taxon>Ecdysozoa</taxon>
        <taxon>Nematoda</taxon>
        <taxon>Chromadorea</taxon>
        <taxon>Rhabditida</taxon>
        <taxon>Rhabditina</taxon>
        <taxon>Rhabditomorpha</taxon>
        <taxon>Strongyloidea</taxon>
        <taxon>Metastrongylidae</taxon>
        <taxon>Angiostrongylus</taxon>
    </lineage>
</organism>
<evidence type="ECO:0000313" key="1">
    <source>
        <dbReference type="EMBL" id="VDM52242.1"/>
    </source>
</evidence>
<dbReference type="OrthoDB" id="429521at2759"/>
<name>A0A0R3PAP6_ANGCS</name>
<evidence type="ECO:0000313" key="3">
    <source>
        <dbReference type="WBParaSite" id="ACOC_0000065601-mRNA-1"/>
    </source>
</evidence>
<dbReference type="Proteomes" id="UP000267027">
    <property type="component" value="Unassembled WGS sequence"/>
</dbReference>
<gene>
    <name evidence="1" type="ORF">ACOC_LOCUS657</name>
</gene>
<dbReference type="Pfam" id="PF05380">
    <property type="entry name" value="Peptidase_A17"/>
    <property type="match status" value="1"/>
</dbReference>
<evidence type="ECO:0000313" key="2">
    <source>
        <dbReference type="Proteomes" id="UP000267027"/>
    </source>
</evidence>
<reference evidence="1 2" key="2">
    <citation type="submission" date="2018-11" db="EMBL/GenBank/DDBJ databases">
        <authorList>
            <consortium name="Pathogen Informatics"/>
        </authorList>
    </citation>
    <scope>NUCLEOTIDE SEQUENCE [LARGE SCALE GENOMIC DNA]</scope>
    <source>
        <strain evidence="1 2">Costa Rica</strain>
    </source>
</reference>
<dbReference type="AlphaFoldDB" id="A0A0R3PAP6"/>
<dbReference type="PANTHER" id="PTHR47331">
    <property type="entry name" value="PHD-TYPE DOMAIN-CONTAINING PROTEIN"/>
    <property type="match status" value="1"/>
</dbReference>
<protein>
    <submittedName>
        <fullName evidence="3">Reverse transcriptase domain-containing protein</fullName>
    </submittedName>
</protein>
<accession>A0A0R3PAP6</accession>
<dbReference type="WBParaSite" id="ACOC_0000065601-mRNA-1">
    <property type="protein sequence ID" value="ACOC_0000065601-mRNA-1"/>
    <property type="gene ID" value="ACOC_0000065601"/>
</dbReference>
<reference evidence="3" key="1">
    <citation type="submission" date="2017-02" db="UniProtKB">
        <authorList>
            <consortium name="WormBaseParasite"/>
        </authorList>
    </citation>
    <scope>IDENTIFICATION</scope>
</reference>
<keyword evidence="2" id="KW-1185">Reference proteome</keyword>